<evidence type="ECO:0000313" key="3">
    <source>
        <dbReference type="Proteomes" id="UP000098941"/>
    </source>
</evidence>
<feature type="region of interest" description="Disordered" evidence="1">
    <location>
        <begin position="16"/>
        <end position="98"/>
    </location>
</feature>
<proteinExistence type="predicted"/>
<feature type="non-terminal residue" evidence="2">
    <location>
        <position position="1"/>
    </location>
</feature>
<feature type="compositionally biased region" description="Basic and acidic residues" evidence="1">
    <location>
        <begin position="83"/>
        <end position="92"/>
    </location>
</feature>
<accession>E7BQ83</accession>
<dbReference type="Proteomes" id="UP000098941">
    <property type="component" value="Segment"/>
</dbReference>
<dbReference type="EMBL" id="GU117630">
    <property type="protein sequence ID" value="ADQ85949.1"/>
    <property type="molecule type" value="Genomic_DNA"/>
</dbReference>
<organism evidence="2 3">
    <name type="scientific">Human papillomavirus 130</name>
    <dbReference type="NCBI Taxonomy" id="909329"/>
    <lineage>
        <taxon>Viruses</taxon>
        <taxon>Monodnaviria</taxon>
        <taxon>Shotokuvirae</taxon>
        <taxon>Cossaviricota</taxon>
        <taxon>Papovaviricetes</taxon>
        <taxon>Zurhausenvirales</taxon>
        <taxon>Papillomaviridae</taxon>
        <taxon>Firstpapillomavirinae</taxon>
        <taxon>Gammapapillomavirus</taxon>
        <taxon>Gammapapillomavirus 10</taxon>
    </lineage>
</organism>
<evidence type="ECO:0000256" key="1">
    <source>
        <dbReference type="SAM" id="MobiDB-lite"/>
    </source>
</evidence>
<reference evidence="2 3" key="1">
    <citation type="journal article" date="2011" name="J. Gen. Virol.">
        <title>Genomic characterization of ten novel cutaneous human papillomaviruses from keratotic lesions of immunosuppressed patients.</title>
        <authorList>
            <person name="Kohler A."/>
            <person name="Gottschling M."/>
            <person name="Manning K."/>
            <person name="Lehmann M.D."/>
            <person name="Schulz E."/>
            <person name="Kruger-Corcoran D."/>
            <person name="Stockfleth E."/>
            <person name="Nindl I."/>
        </authorList>
    </citation>
    <scope>NUCLEOTIDE SEQUENCE [LARGE SCALE GENOMIC DNA]</scope>
    <source>
        <strain evidence="2">24-43</strain>
    </source>
</reference>
<gene>
    <name evidence="2" type="primary">E4</name>
</gene>
<name>E7BQ83_9PAPI</name>
<feature type="compositionally biased region" description="Acidic residues" evidence="1">
    <location>
        <begin position="69"/>
        <end position="82"/>
    </location>
</feature>
<protein>
    <submittedName>
        <fullName evidence="2">E4</fullName>
    </submittedName>
</protein>
<feature type="compositionally biased region" description="Pro residues" evidence="1">
    <location>
        <begin position="17"/>
        <end position="27"/>
    </location>
</feature>
<sequence>ENGRLDIKTKLFLHLLPPAPLLPPPGSLPRSLGLPPNTPKLTRRSSDDLRRNLRAGLGTPVSRRLTFDIAEEDEKENLEPPEEVQRSEDEQKPLTPPDLLSQLLSKWGHAIDQLAEDILVDLRDYKKRLGIPQ</sequence>
<evidence type="ECO:0000313" key="2">
    <source>
        <dbReference type="EMBL" id="ADQ85949.1"/>
    </source>
</evidence>